<evidence type="ECO:0000256" key="5">
    <source>
        <dbReference type="ARBA" id="ARBA00022833"/>
    </source>
</evidence>
<organism evidence="11 12">
    <name type="scientific">phage Lak_Megaphage_RVC_AP1_GC26</name>
    <dbReference type="NCBI Taxonomy" id="3109224"/>
    <lineage>
        <taxon>Viruses</taxon>
        <taxon>Duplodnaviria</taxon>
        <taxon>Heunggongvirae</taxon>
        <taxon>Uroviricota</taxon>
        <taxon>Caudoviricetes</taxon>
        <taxon>Caudoviricetes code 15 clade</taxon>
    </lineage>
</organism>
<dbReference type="InterPro" id="IPR001959">
    <property type="entry name" value="Transposase"/>
</dbReference>
<dbReference type="PANTHER" id="PTHR30405:SF25">
    <property type="entry name" value="RNA-GUIDED DNA ENDONUCLEASE INSQ-RELATED"/>
    <property type="match status" value="1"/>
</dbReference>
<comment type="similarity">
    <text evidence="2">In the N-terminal section; belongs to the transposase 2 family.</text>
</comment>
<dbReference type="InterPro" id="IPR051399">
    <property type="entry name" value="RNA-guided_DNA_endo/Transpos"/>
</dbReference>
<evidence type="ECO:0000256" key="4">
    <source>
        <dbReference type="ARBA" id="ARBA00022723"/>
    </source>
</evidence>
<dbReference type="Pfam" id="PF01385">
    <property type="entry name" value="OrfB_IS605"/>
    <property type="match status" value="1"/>
</dbReference>
<keyword evidence="5" id="KW-0862">Zinc</keyword>
<evidence type="ECO:0000259" key="10">
    <source>
        <dbReference type="Pfam" id="PF12323"/>
    </source>
</evidence>
<dbReference type="NCBIfam" id="TIGR01766">
    <property type="entry name" value="IS200/IS605 family accessory protein TnpB-like domain"/>
    <property type="match status" value="1"/>
</dbReference>
<comment type="similarity">
    <text evidence="1">In the C-terminal section; belongs to the transposase 35 family.</text>
</comment>
<evidence type="ECO:0000256" key="7">
    <source>
        <dbReference type="ARBA" id="ARBA00023172"/>
    </source>
</evidence>
<feature type="domain" description="Cas12f1-like TNB" evidence="9">
    <location>
        <begin position="309"/>
        <end position="375"/>
    </location>
</feature>
<dbReference type="InterPro" id="IPR021027">
    <property type="entry name" value="Transposase_put_HTH"/>
</dbReference>
<dbReference type="Pfam" id="PF12323">
    <property type="entry name" value="HTH_OrfB_IS605"/>
    <property type="match status" value="1"/>
</dbReference>
<evidence type="ECO:0000256" key="6">
    <source>
        <dbReference type="ARBA" id="ARBA00023125"/>
    </source>
</evidence>
<name>A0ABZ0Z4X0_9CAUD</name>
<feature type="domain" description="Transposase putative helix-turn-helix" evidence="10">
    <location>
        <begin position="1"/>
        <end position="45"/>
    </location>
</feature>
<keyword evidence="7" id="KW-0233">DNA recombination</keyword>
<dbReference type="NCBIfam" id="NF040570">
    <property type="entry name" value="guided_TnpB"/>
    <property type="match status" value="1"/>
</dbReference>
<keyword evidence="6" id="KW-0238">DNA-binding</keyword>
<sequence length="383" mass="45660">MLKAIKVRIYPTDVQNQFISRQLGCCRKIYNLLLDYKKTEWEQNKHSVGLKDMGKYLTELKTKDEYFYLNEVHSKVLQQSMQDLNKAFDNFFKSLKKDKSVGYPKFKSKHDNKQSCRFPSDIFNRVGYKCDKIKGNRITLIKQLSDMHFKCSKRDEKYLNNKQQYIRSVTLSKTSSNKYYLSILIDYQQVKYEPIDTVVGLDLGIKDFCVDSNGNRYENKHFYKNAEKHLKFLQKNLSRKQKGSKNRNKARIKLAKLHEKITNRRNNYLHQISSMLVNENQVICIEDLNVKGMMKNHYLAKSIQDLGLYEFRRQLEYKCQFYGRYLVLIDRFYPSSKTCHECRYKNSKLTLNDREWICPVCGKHIDRDYNAALNILDEGLRYI</sequence>
<evidence type="ECO:0000259" key="9">
    <source>
        <dbReference type="Pfam" id="PF07282"/>
    </source>
</evidence>
<evidence type="ECO:0000313" key="12">
    <source>
        <dbReference type="Proteomes" id="UP001346559"/>
    </source>
</evidence>
<accession>A0ABZ0Z4X0</accession>
<evidence type="ECO:0000256" key="2">
    <source>
        <dbReference type="ARBA" id="ARBA00011044"/>
    </source>
</evidence>
<dbReference type="EMBL" id="OR769218">
    <property type="protein sequence ID" value="WQJ54089.1"/>
    <property type="molecule type" value="Genomic_DNA"/>
</dbReference>
<dbReference type="PANTHER" id="PTHR30405">
    <property type="entry name" value="TRANSPOSASE"/>
    <property type="match status" value="1"/>
</dbReference>
<dbReference type="Proteomes" id="UP001346559">
    <property type="component" value="Segment"/>
</dbReference>
<protein>
    <submittedName>
        <fullName evidence="11">Transposase</fullName>
    </submittedName>
</protein>
<reference evidence="11 12" key="1">
    <citation type="submission" date="2023-11" db="EMBL/GenBank/DDBJ databases">
        <authorList>
            <person name="Cook R."/>
            <person name="Crisci M."/>
            <person name="Pye H."/>
            <person name="Adriaenssens E."/>
            <person name="Santini J."/>
        </authorList>
    </citation>
    <scope>NUCLEOTIDE SEQUENCE [LARGE SCALE GENOMIC DNA]</scope>
    <source>
        <strain evidence="11">Lak_Megaphage_RVC_AP1_GC26</strain>
    </source>
</reference>
<proteinExistence type="inferred from homology"/>
<evidence type="ECO:0000256" key="3">
    <source>
        <dbReference type="ARBA" id="ARBA00022578"/>
    </source>
</evidence>
<keyword evidence="4" id="KW-0479">Metal-binding</keyword>
<dbReference type="InterPro" id="IPR010095">
    <property type="entry name" value="Cas12f1-like_TNB"/>
</dbReference>
<keyword evidence="12" id="KW-1185">Reference proteome</keyword>
<evidence type="ECO:0000256" key="1">
    <source>
        <dbReference type="ARBA" id="ARBA00008761"/>
    </source>
</evidence>
<evidence type="ECO:0000259" key="8">
    <source>
        <dbReference type="Pfam" id="PF01385"/>
    </source>
</evidence>
<evidence type="ECO:0000313" key="11">
    <source>
        <dbReference type="EMBL" id="WQJ54089.1"/>
    </source>
</evidence>
<feature type="domain" description="Probable transposase IS891/IS1136/IS1341" evidence="8">
    <location>
        <begin position="191"/>
        <end position="296"/>
    </location>
</feature>
<keyword evidence="3" id="KW-0815">Transposition</keyword>
<dbReference type="Pfam" id="PF07282">
    <property type="entry name" value="Cas12f1-like_TNB"/>
    <property type="match status" value="1"/>
</dbReference>